<evidence type="ECO:0000256" key="2">
    <source>
        <dbReference type="SAM" id="Phobius"/>
    </source>
</evidence>
<gene>
    <name evidence="3" type="ORF">L0664_18145</name>
</gene>
<name>A0ABS9D0D5_9RHOB</name>
<keyword evidence="4" id="KW-1185">Reference proteome</keyword>
<feature type="transmembrane region" description="Helical" evidence="2">
    <location>
        <begin position="32"/>
        <end position="51"/>
    </location>
</feature>
<accession>A0ABS9D0D5</accession>
<comment type="caution">
    <text evidence="3">The sequence shown here is derived from an EMBL/GenBank/DDBJ whole genome shotgun (WGS) entry which is preliminary data.</text>
</comment>
<organism evidence="3 4">
    <name type="scientific">Octadecabacter dasysiphoniae</name>
    <dbReference type="NCBI Taxonomy" id="2909341"/>
    <lineage>
        <taxon>Bacteria</taxon>
        <taxon>Pseudomonadati</taxon>
        <taxon>Pseudomonadota</taxon>
        <taxon>Alphaproteobacteria</taxon>
        <taxon>Rhodobacterales</taxon>
        <taxon>Roseobacteraceae</taxon>
        <taxon>Octadecabacter</taxon>
    </lineage>
</organism>
<dbReference type="RefSeq" id="WP_235227320.1">
    <property type="nucleotide sequence ID" value="NZ_JAKGAQ010000007.1"/>
</dbReference>
<reference evidence="3 4" key="1">
    <citation type="submission" date="2022-01" db="EMBL/GenBank/DDBJ databases">
        <title>Octadecabacter sp. nov., isolated from a marine alga.</title>
        <authorList>
            <person name="Jin M.S."/>
            <person name="Kim H.M."/>
            <person name="Han D.M."/>
            <person name="Jung J.J."/>
            <person name="Jeon C.O."/>
        </authorList>
    </citation>
    <scope>NUCLEOTIDE SEQUENCE [LARGE SCALE GENOMIC DNA]</scope>
    <source>
        <strain evidence="3 4">G9-8</strain>
    </source>
</reference>
<keyword evidence="2" id="KW-0812">Transmembrane</keyword>
<feature type="transmembrane region" description="Helical" evidence="2">
    <location>
        <begin position="208"/>
        <end position="229"/>
    </location>
</feature>
<keyword evidence="2" id="KW-0472">Membrane</keyword>
<dbReference type="EMBL" id="JAKGAQ010000007">
    <property type="protein sequence ID" value="MCF2872990.1"/>
    <property type="molecule type" value="Genomic_DNA"/>
</dbReference>
<evidence type="ECO:0000256" key="1">
    <source>
        <dbReference type="SAM" id="MobiDB-lite"/>
    </source>
</evidence>
<dbReference type="Proteomes" id="UP001200557">
    <property type="component" value="Unassembled WGS sequence"/>
</dbReference>
<proteinExistence type="predicted"/>
<keyword evidence="2" id="KW-1133">Transmembrane helix</keyword>
<feature type="compositionally biased region" description="Polar residues" evidence="1">
    <location>
        <begin position="277"/>
        <end position="293"/>
    </location>
</feature>
<feature type="compositionally biased region" description="Polar residues" evidence="1">
    <location>
        <begin position="235"/>
        <end position="257"/>
    </location>
</feature>
<protein>
    <submittedName>
        <fullName evidence="3">Uncharacterized protein</fullName>
    </submittedName>
</protein>
<evidence type="ECO:0000313" key="3">
    <source>
        <dbReference type="EMBL" id="MCF2872990.1"/>
    </source>
</evidence>
<feature type="transmembrane region" description="Helical" evidence="2">
    <location>
        <begin position="6"/>
        <end position="25"/>
    </location>
</feature>
<feature type="region of interest" description="Disordered" evidence="1">
    <location>
        <begin position="233"/>
        <end position="334"/>
    </location>
</feature>
<evidence type="ECO:0000313" key="4">
    <source>
        <dbReference type="Proteomes" id="UP001200557"/>
    </source>
</evidence>
<sequence length="365" mass="39749">MLKLILMPFIAVFVILRTIFFPWYLRWFFHLNWTLYFACAAAVGFFAYTVYEEYRLNVAEAELRVRDAAPATTLLSQWSQSDIGDYDEVSVQGLYFAALPQGTFDRTGGERAYILLADDLGREVKAALVVMPSELSRLTRQLAAQGGGDAVEVTVGGTLNSNATWDSAIRIQMQMRNLPAADDLMVIEPFLGPRTEALFADADDSFNLVIIFGGLAGLLVVLGIGKYGLGLGTGRRSSATQSQMSARDVQAQRQAKSPSRKALPAADNVSPWDSFDPQDSNVARPTPTQNTRPKAQKATPGKPLPKPQGKRTAPPAATDAPPLQPPFKSVFPGGGSGFRFKSADEIIKQSFGTLSTLNKVNRIPE</sequence>